<dbReference type="SUPFAM" id="SSF51735">
    <property type="entry name" value="NAD(P)-binding Rossmann-fold domains"/>
    <property type="match status" value="1"/>
</dbReference>
<dbReference type="GO" id="GO:0004459">
    <property type="term" value="F:L-lactate dehydrogenase (NAD+) activity"/>
    <property type="evidence" value="ECO:0007669"/>
    <property type="project" value="TreeGrafter"/>
</dbReference>
<reference evidence="10 11" key="1">
    <citation type="submission" date="2018-10" db="EMBL/GenBank/DDBJ databases">
        <title>Genomic Encyclopedia of Archaeal and Bacterial Type Strains, Phase II (KMG-II): from individual species to whole genera.</title>
        <authorList>
            <person name="Goeker M."/>
        </authorList>
    </citation>
    <scope>NUCLEOTIDE SEQUENCE [LARGE SCALE GENOMIC DNA]</scope>
    <source>
        <strain evidence="10 11">VM1</strain>
    </source>
</reference>
<evidence type="ECO:0000256" key="1">
    <source>
        <dbReference type="ARBA" id="ARBA00022532"/>
    </source>
</evidence>
<dbReference type="AlphaFoldDB" id="A0A3M0BMD0"/>
<dbReference type="PANTHER" id="PTHR43128">
    <property type="entry name" value="L-2-HYDROXYCARBOXYLATE DEHYDROGENASE (NAD(P)(+))"/>
    <property type="match status" value="1"/>
</dbReference>
<dbReference type="Pfam" id="PF02866">
    <property type="entry name" value="Ldh_1_C"/>
    <property type="match status" value="1"/>
</dbReference>
<dbReference type="GO" id="GO:0006089">
    <property type="term" value="P:lactate metabolic process"/>
    <property type="evidence" value="ECO:0007669"/>
    <property type="project" value="TreeGrafter"/>
</dbReference>
<dbReference type="SUPFAM" id="SSF56327">
    <property type="entry name" value="LDH C-terminal domain-like"/>
    <property type="match status" value="1"/>
</dbReference>
<feature type="binding site" evidence="4 6">
    <location>
        <position position="102"/>
    </location>
    <ligand>
        <name>substrate</name>
    </ligand>
</feature>
<dbReference type="InterPro" id="IPR015955">
    <property type="entry name" value="Lactate_DH/Glyco_Ohase_4_C"/>
</dbReference>
<evidence type="ECO:0000259" key="9">
    <source>
        <dbReference type="Pfam" id="PF02866"/>
    </source>
</evidence>
<evidence type="ECO:0000256" key="2">
    <source>
        <dbReference type="ARBA" id="ARBA00023002"/>
    </source>
</evidence>
<organism evidence="10 11">
    <name type="scientific">Hydrogenothermus marinus</name>
    <dbReference type="NCBI Taxonomy" id="133270"/>
    <lineage>
        <taxon>Bacteria</taxon>
        <taxon>Pseudomonadati</taxon>
        <taxon>Aquificota</taxon>
        <taxon>Aquificia</taxon>
        <taxon>Aquificales</taxon>
        <taxon>Hydrogenothermaceae</taxon>
        <taxon>Hydrogenothermus</taxon>
    </lineage>
</organism>
<dbReference type="RefSeq" id="WP_121922411.1">
    <property type="nucleotide sequence ID" value="NZ_REFO01000010.1"/>
</dbReference>
<keyword evidence="2 4" id="KW-0560">Oxidoreductase</keyword>
<feature type="binding site" evidence="4 7">
    <location>
        <position position="109"/>
    </location>
    <ligand>
        <name>NAD(+)</name>
        <dbReference type="ChEBI" id="CHEBI:57540"/>
    </ligand>
</feature>
<dbReference type="GO" id="GO:0006099">
    <property type="term" value="P:tricarboxylic acid cycle"/>
    <property type="evidence" value="ECO:0007669"/>
    <property type="project" value="UniProtKB-UniRule"/>
</dbReference>
<comment type="similarity">
    <text evidence="4">Belongs to the LDH/MDH superfamily. MDH type 3 family.</text>
</comment>
<dbReference type="OrthoDB" id="9802969at2"/>
<keyword evidence="3 4" id="KW-0520">NAD</keyword>
<feature type="domain" description="Lactate/malate dehydrogenase N-terminal" evidence="8">
    <location>
        <begin position="6"/>
        <end position="156"/>
    </location>
</feature>
<dbReference type="InterPro" id="IPR001557">
    <property type="entry name" value="L-lactate/malate_DH"/>
</dbReference>
<dbReference type="Pfam" id="PF00056">
    <property type="entry name" value="Ldh_1_N"/>
    <property type="match status" value="1"/>
</dbReference>
<dbReference type="CDD" id="cd01339">
    <property type="entry name" value="LDH-like_MDH"/>
    <property type="match status" value="1"/>
</dbReference>
<evidence type="ECO:0000256" key="6">
    <source>
        <dbReference type="PIRSR" id="PIRSR000102-2"/>
    </source>
</evidence>
<accession>A0A3M0BMD0</accession>
<dbReference type="InterPro" id="IPR036291">
    <property type="entry name" value="NAD(P)-bd_dom_sf"/>
</dbReference>
<comment type="function">
    <text evidence="4">Catalyzes the reversible oxidation of malate to oxaloacetate.</text>
</comment>
<evidence type="ECO:0000256" key="7">
    <source>
        <dbReference type="PIRSR" id="PIRSR000102-3"/>
    </source>
</evidence>
<feature type="binding site" evidence="4 7">
    <location>
        <begin position="10"/>
        <end position="15"/>
    </location>
    <ligand>
        <name>NAD(+)</name>
        <dbReference type="ChEBI" id="CHEBI:57540"/>
    </ligand>
</feature>
<dbReference type="GO" id="GO:0030060">
    <property type="term" value="F:L-malate dehydrogenase (NAD+) activity"/>
    <property type="evidence" value="ECO:0007669"/>
    <property type="project" value="UniProtKB-UniRule"/>
</dbReference>
<evidence type="ECO:0000256" key="5">
    <source>
        <dbReference type="PIRSR" id="PIRSR000102-1"/>
    </source>
</evidence>
<comment type="catalytic activity">
    <reaction evidence="4">
        <text>(S)-malate + NAD(+) = oxaloacetate + NADH + H(+)</text>
        <dbReference type="Rhea" id="RHEA:21432"/>
        <dbReference type="ChEBI" id="CHEBI:15378"/>
        <dbReference type="ChEBI" id="CHEBI:15589"/>
        <dbReference type="ChEBI" id="CHEBI:16452"/>
        <dbReference type="ChEBI" id="CHEBI:57540"/>
        <dbReference type="ChEBI" id="CHEBI:57945"/>
        <dbReference type="EC" id="1.1.1.37"/>
    </reaction>
</comment>
<dbReference type="InterPro" id="IPR022383">
    <property type="entry name" value="Lactate/malate_DH_C"/>
</dbReference>
<dbReference type="EC" id="1.1.1.37" evidence="4"/>
<feature type="binding site" evidence="4 7">
    <location>
        <position position="34"/>
    </location>
    <ligand>
        <name>NAD(+)</name>
        <dbReference type="ChEBI" id="CHEBI:57540"/>
    </ligand>
</feature>
<dbReference type="EMBL" id="REFO01000010">
    <property type="protein sequence ID" value="RMA97634.1"/>
    <property type="molecule type" value="Genomic_DNA"/>
</dbReference>
<dbReference type="PRINTS" id="PR00086">
    <property type="entry name" value="LLDHDRGNASE"/>
</dbReference>
<dbReference type="FunFam" id="3.90.110.10:FF:000004">
    <property type="entry name" value="Malate dehydrogenase"/>
    <property type="match status" value="1"/>
</dbReference>
<dbReference type="Gene3D" id="3.40.50.720">
    <property type="entry name" value="NAD(P)-binding Rossmann-like Domain"/>
    <property type="match status" value="1"/>
</dbReference>
<dbReference type="Gene3D" id="3.90.110.10">
    <property type="entry name" value="Lactate dehydrogenase/glycoside hydrolase, family 4, C-terminal"/>
    <property type="match status" value="1"/>
</dbReference>
<feature type="binding site" evidence="4 6">
    <location>
        <position position="134"/>
    </location>
    <ligand>
        <name>substrate</name>
    </ligand>
</feature>
<proteinExistence type="inferred from homology"/>
<keyword evidence="1 4" id="KW-0816">Tricarboxylic acid cycle</keyword>
<keyword evidence="11" id="KW-1185">Reference proteome</keyword>
<sequence>MSKPIVSVVGAGNVGEHVANILAINGIADVRMFDLARKTENKVFEVVKGKALDIKQMAISLGKDVNVEGFTVTPEGEGYEALEGSDIIVVTAGFPRRPGMSRDDLLSKNVGIIKVISERIKQYAPNSIVIVVSNPVDVMTYAAFKLTGFEKNRVLGMAGVLDTARFKTFLAEELNVSVKSINAYVLGGHGDDMVPVLTASNVAGIPLTDLIEQDRLNEIVERTKFGGGEIVNLMGTSAYHAPGSSAAYMVEAILKDRKEIMPCSVYLEDDDAKYYEADDIYIGVPAKLGKNGVESIEKIPLSEEERENWKKSVESVKAGINRIKELNLI</sequence>
<evidence type="ECO:0000259" key="8">
    <source>
        <dbReference type="Pfam" id="PF00056"/>
    </source>
</evidence>
<dbReference type="PIRSF" id="PIRSF000102">
    <property type="entry name" value="Lac_mal_DH"/>
    <property type="match status" value="1"/>
</dbReference>
<feature type="binding site" evidence="4 6">
    <location>
        <position position="96"/>
    </location>
    <ligand>
        <name>substrate</name>
    </ligand>
</feature>
<dbReference type="InterPro" id="IPR011275">
    <property type="entry name" value="Malate_DH_type3"/>
</dbReference>
<feature type="binding site" evidence="4 7">
    <location>
        <begin position="132"/>
        <end position="134"/>
    </location>
    <ligand>
        <name>NAD(+)</name>
        <dbReference type="ChEBI" id="CHEBI:57540"/>
    </ligand>
</feature>
<feature type="active site" description="Proton acceptor" evidence="4 5">
    <location>
        <position position="189"/>
    </location>
</feature>
<dbReference type="FunFam" id="3.40.50.720:FF:000018">
    <property type="entry name" value="Malate dehydrogenase"/>
    <property type="match status" value="1"/>
</dbReference>
<evidence type="ECO:0000256" key="4">
    <source>
        <dbReference type="HAMAP-Rule" id="MF_00487"/>
    </source>
</evidence>
<dbReference type="PANTHER" id="PTHR43128:SF16">
    <property type="entry name" value="L-LACTATE DEHYDROGENASE"/>
    <property type="match status" value="1"/>
</dbReference>
<gene>
    <name evidence="4" type="primary">mdh</name>
    <name evidence="10" type="ORF">CLV39_0254</name>
</gene>
<dbReference type="Proteomes" id="UP000280842">
    <property type="component" value="Unassembled WGS sequence"/>
</dbReference>
<evidence type="ECO:0000256" key="3">
    <source>
        <dbReference type="ARBA" id="ARBA00023027"/>
    </source>
</evidence>
<evidence type="ECO:0000313" key="10">
    <source>
        <dbReference type="EMBL" id="RMA97634.1"/>
    </source>
</evidence>
<dbReference type="InterPro" id="IPR001236">
    <property type="entry name" value="Lactate/malate_DH_N"/>
</dbReference>
<evidence type="ECO:0000313" key="11">
    <source>
        <dbReference type="Proteomes" id="UP000280842"/>
    </source>
</evidence>
<name>A0A3M0BMD0_9AQUI</name>
<protein>
    <recommendedName>
        <fullName evidence="4">Malate dehydrogenase</fullName>
        <ecNumber evidence="4">1.1.1.37</ecNumber>
    </recommendedName>
</protein>
<dbReference type="NCBIfam" id="NF004863">
    <property type="entry name" value="PRK06223.1"/>
    <property type="match status" value="1"/>
</dbReference>
<feature type="domain" description="Lactate/malate dehydrogenase C-terminal" evidence="9">
    <location>
        <begin position="161"/>
        <end position="325"/>
    </location>
</feature>
<comment type="caution">
    <text evidence="10">The sequence shown here is derived from an EMBL/GenBank/DDBJ whole genome shotgun (WGS) entry which is preliminary data.</text>
</comment>
<dbReference type="HAMAP" id="MF_00487">
    <property type="entry name" value="Malate_dehydrog_3"/>
    <property type="match status" value="1"/>
</dbReference>
<feature type="binding site" evidence="4 6">
    <location>
        <position position="165"/>
    </location>
    <ligand>
        <name>substrate</name>
    </ligand>
</feature>